<proteinExistence type="predicted"/>
<comment type="caution">
    <text evidence="2">The sequence shown here is derived from an EMBL/GenBank/DDBJ whole genome shotgun (WGS) entry which is preliminary data.</text>
</comment>
<protein>
    <recommendedName>
        <fullName evidence="4">PEP-CTERM sorting domain-containing protein</fullName>
    </recommendedName>
</protein>
<keyword evidence="3" id="KW-1185">Reference proteome</keyword>
<name>A0AAV3X7Y3_9CYAN</name>
<evidence type="ECO:0000256" key="1">
    <source>
        <dbReference type="SAM" id="MobiDB-lite"/>
    </source>
</evidence>
<evidence type="ECO:0008006" key="4">
    <source>
        <dbReference type="Google" id="ProtNLM"/>
    </source>
</evidence>
<evidence type="ECO:0000313" key="3">
    <source>
        <dbReference type="Proteomes" id="UP001050975"/>
    </source>
</evidence>
<dbReference type="EMBL" id="BLAY01000042">
    <property type="protein sequence ID" value="GET38284.1"/>
    <property type="molecule type" value="Genomic_DNA"/>
</dbReference>
<sequence>MKLVKTLTLLTTLAGAALMDLVTGEVAQAARITAETIGGDSGVNTAINRNTFFGVSFNEGSVGTFIKSFSIDLSPDSNAFFDITPDLFSPGGIGFPFELVSSSGVAASDILSSVLSNSNKMLTVTLADGAFVAGEFLRFGIDTDGVGPSFFGLDPFDPGIDFGLAGAKFTATLSNGQSGTSVFQPVSLTPSRSEATVDIPEPTSVPEPASV</sequence>
<organism evidence="2 3">
    <name type="scientific">Microseira wollei NIES-4236</name>
    <dbReference type="NCBI Taxonomy" id="2530354"/>
    <lineage>
        <taxon>Bacteria</taxon>
        <taxon>Bacillati</taxon>
        <taxon>Cyanobacteriota</taxon>
        <taxon>Cyanophyceae</taxon>
        <taxon>Oscillatoriophycideae</taxon>
        <taxon>Aerosakkonematales</taxon>
        <taxon>Aerosakkonemataceae</taxon>
        <taxon>Microseira</taxon>
    </lineage>
</organism>
<gene>
    <name evidence="2" type="ORF">MiSe_30400</name>
</gene>
<dbReference type="Proteomes" id="UP001050975">
    <property type="component" value="Unassembled WGS sequence"/>
</dbReference>
<reference evidence="2" key="1">
    <citation type="submission" date="2019-10" db="EMBL/GenBank/DDBJ databases">
        <title>Draft genome sequece of Microseira wollei NIES-4236.</title>
        <authorList>
            <person name="Yamaguchi H."/>
            <person name="Suzuki S."/>
            <person name="Kawachi M."/>
        </authorList>
    </citation>
    <scope>NUCLEOTIDE SEQUENCE</scope>
    <source>
        <strain evidence="2">NIES-4236</strain>
    </source>
</reference>
<dbReference type="RefSeq" id="WP_226581250.1">
    <property type="nucleotide sequence ID" value="NZ_BLAY01000042.1"/>
</dbReference>
<feature type="region of interest" description="Disordered" evidence="1">
    <location>
        <begin position="191"/>
        <end position="211"/>
    </location>
</feature>
<dbReference type="AlphaFoldDB" id="A0AAV3X7Y3"/>
<accession>A0AAV3X7Y3</accession>
<evidence type="ECO:0000313" key="2">
    <source>
        <dbReference type="EMBL" id="GET38284.1"/>
    </source>
</evidence>